<evidence type="ECO:0000313" key="3">
    <source>
        <dbReference type="Proteomes" id="UP001054889"/>
    </source>
</evidence>
<comment type="caution">
    <text evidence="2">The sequence shown here is derived from an EMBL/GenBank/DDBJ whole genome shotgun (WGS) entry which is preliminary data.</text>
</comment>
<dbReference type="Proteomes" id="UP001054889">
    <property type="component" value="Unassembled WGS sequence"/>
</dbReference>
<keyword evidence="3" id="KW-1185">Reference proteome</keyword>
<evidence type="ECO:0000313" key="2">
    <source>
        <dbReference type="EMBL" id="GJM87696.1"/>
    </source>
</evidence>
<organism evidence="2 3">
    <name type="scientific">Eleusine coracana subsp. coracana</name>
    <dbReference type="NCBI Taxonomy" id="191504"/>
    <lineage>
        <taxon>Eukaryota</taxon>
        <taxon>Viridiplantae</taxon>
        <taxon>Streptophyta</taxon>
        <taxon>Embryophyta</taxon>
        <taxon>Tracheophyta</taxon>
        <taxon>Spermatophyta</taxon>
        <taxon>Magnoliopsida</taxon>
        <taxon>Liliopsida</taxon>
        <taxon>Poales</taxon>
        <taxon>Poaceae</taxon>
        <taxon>PACMAD clade</taxon>
        <taxon>Chloridoideae</taxon>
        <taxon>Cynodonteae</taxon>
        <taxon>Eleusininae</taxon>
        <taxon>Eleusine</taxon>
    </lineage>
</organism>
<feature type="region of interest" description="Disordered" evidence="1">
    <location>
        <begin position="1"/>
        <end position="26"/>
    </location>
</feature>
<reference evidence="2" key="2">
    <citation type="submission" date="2021-12" db="EMBL/GenBank/DDBJ databases">
        <title>Resequencing data analysis of finger millet.</title>
        <authorList>
            <person name="Hatakeyama M."/>
            <person name="Aluri S."/>
            <person name="Balachadran M.T."/>
            <person name="Sivarajan S.R."/>
            <person name="Poveda L."/>
            <person name="Shimizu-Inatsugi R."/>
            <person name="Schlapbach R."/>
            <person name="Sreeman S.M."/>
            <person name="Shimizu K.K."/>
        </authorList>
    </citation>
    <scope>NUCLEOTIDE SEQUENCE</scope>
</reference>
<sequence length="711" mass="81084">MSTTGPSRTLRELSLPSPDVLVPQPSDEKATASSYVLNPIIISMAEANKFFGAKEENRILTYKIWRHFAKHSIMKECLGIFTGGCFSHSLWEEKPKSGTRQHLEKQKKLRREVVNFLQEDEESLAEAWTRFQTLLKQGPDLGIDENMCAQTFYMAINKASRMHLDGSARGSFLRLTAKVGIELLGKIAENEALHKHWEEYLEPNRQCPEVMKKEESPAEQILMSESRSMITSEQFEEIKPVRPASVDLTCAPIGAVATTGEPITLTTVPSRKEYTKIEAVILDNHLKEFEGNFAKPKGDRTLANAKPLDEFEPMDWIPIDFSQELLNMRRSFSPQDAFEAGIEYNFPSNRLKSEVFDQEIIGRVLGKLYKDDIELDGTEVKQAKRLLDSCFEPSSYEGLCGVYAVGVTEEEKEEPYIPRLMGTELELIMADGRKTKPLGVIKNVEIQISSKTMPEFCPEEDERIGMDMGDPLDHIMHGTDKYTASADRHDPCADRLNHTASADRHDPCADRLNHTTNTDRHGELDPDEAPEVEQENFRRSYAERLLVVLKRSLTEQEKEELDEESALTIHKCRLYSEHDIDAKYELKLREEVEEVMYQQDAEKDFQAKRDESFPKVELQLVEDPAFIPRDLIYDDGCRAVPGGRTPKEINDEILRRQQNKMKKPAARKCKTTIEFADLLDYWGEVEEVAMVEEHHAPIGSAYAPIGSEEFE</sequence>
<protein>
    <submittedName>
        <fullName evidence="2">Uncharacterized protein</fullName>
    </submittedName>
</protein>
<proteinExistence type="predicted"/>
<accession>A0AAV5BNA6</accession>
<feature type="compositionally biased region" description="Basic and acidic residues" evidence="1">
    <location>
        <begin position="493"/>
        <end position="524"/>
    </location>
</feature>
<dbReference type="AlphaFoldDB" id="A0AAV5BNA6"/>
<reference evidence="2" key="1">
    <citation type="journal article" date="2018" name="DNA Res.">
        <title>Multiple hybrid de novo genome assembly of finger millet, an orphan allotetraploid crop.</title>
        <authorList>
            <person name="Hatakeyama M."/>
            <person name="Aluri S."/>
            <person name="Balachadran M.T."/>
            <person name="Sivarajan S.R."/>
            <person name="Patrignani A."/>
            <person name="Gruter S."/>
            <person name="Poveda L."/>
            <person name="Shimizu-Inatsugi R."/>
            <person name="Baeten J."/>
            <person name="Francoijs K.J."/>
            <person name="Nataraja K.N."/>
            <person name="Reddy Y.A.N."/>
            <person name="Phadnis S."/>
            <person name="Ravikumar R.L."/>
            <person name="Schlapbach R."/>
            <person name="Sreeman S.M."/>
            <person name="Shimizu K.K."/>
        </authorList>
    </citation>
    <scope>NUCLEOTIDE SEQUENCE</scope>
</reference>
<evidence type="ECO:0000256" key="1">
    <source>
        <dbReference type="SAM" id="MobiDB-lite"/>
    </source>
</evidence>
<feature type="region of interest" description="Disordered" evidence="1">
    <location>
        <begin position="493"/>
        <end position="534"/>
    </location>
</feature>
<feature type="compositionally biased region" description="Acidic residues" evidence="1">
    <location>
        <begin position="525"/>
        <end position="534"/>
    </location>
</feature>
<gene>
    <name evidence="2" type="primary">ga03674</name>
    <name evidence="2" type="ORF">PR202_ga03674</name>
</gene>
<name>A0AAV5BNA6_ELECO</name>
<dbReference type="EMBL" id="BQKI01000002">
    <property type="protein sequence ID" value="GJM87696.1"/>
    <property type="molecule type" value="Genomic_DNA"/>
</dbReference>